<accession>A0AA39NXE2</accession>
<sequence>MPPSKRKSDDDLQRKHADDGLLRQMKKRNIPIYALDAWPNPIHAGGILNHEAQAMHRSEGPPTADWCCVVSDPIPERAKVRAVRFVTNSCDQGWVDEKGCKGTYDGSWTWFEAAIIRGKPWWLEDVSKGTPVDLCKEGSTEEMRSEAQAAEVRSDELDDSSRWHVGVNVTATPKAQRHTKVWLRTDCQVVHYKSMRGILGLEDEFVRLLEPGDRVALMARAMFPGWSNKVTEASIDVYFTEKPEVS</sequence>
<dbReference type="Proteomes" id="UP001175227">
    <property type="component" value="Unassembled WGS sequence"/>
</dbReference>
<proteinExistence type="predicted"/>
<dbReference type="AlphaFoldDB" id="A0AA39NXE2"/>
<gene>
    <name evidence="1" type="ORF">IW261DRAFT_1503771</name>
</gene>
<reference evidence="1" key="1">
    <citation type="submission" date="2023-06" db="EMBL/GenBank/DDBJ databases">
        <authorList>
            <consortium name="Lawrence Berkeley National Laboratory"/>
            <person name="Ahrendt S."/>
            <person name="Sahu N."/>
            <person name="Indic B."/>
            <person name="Wong-Bajracharya J."/>
            <person name="Merenyi Z."/>
            <person name="Ke H.-M."/>
            <person name="Monk M."/>
            <person name="Kocsube S."/>
            <person name="Drula E."/>
            <person name="Lipzen A."/>
            <person name="Balint B."/>
            <person name="Henrissat B."/>
            <person name="Andreopoulos B."/>
            <person name="Martin F.M."/>
            <person name="Harder C.B."/>
            <person name="Rigling D."/>
            <person name="Ford K.L."/>
            <person name="Foster G.D."/>
            <person name="Pangilinan J."/>
            <person name="Papanicolaou A."/>
            <person name="Barry K."/>
            <person name="LaButti K."/>
            <person name="Viragh M."/>
            <person name="Koriabine M."/>
            <person name="Yan M."/>
            <person name="Riley R."/>
            <person name="Champramary S."/>
            <person name="Plett K.L."/>
            <person name="Tsai I.J."/>
            <person name="Slot J."/>
            <person name="Sipos G."/>
            <person name="Plett J."/>
            <person name="Nagy L.G."/>
            <person name="Grigoriev I.V."/>
        </authorList>
    </citation>
    <scope>NUCLEOTIDE SEQUENCE</scope>
    <source>
        <strain evidence="1">ICMP 16352</strain>
    </source>
</reference>
<name>A0AA39NXE2_9AGAR</name>
<comment type="caution">
    <text evidence="1">The sequence shown here is derived from an EMBL/GenBank/DDBJ whole genome shotgun (WGS) entry which is preliminary data.</text>
</comment>
<evidence type="ECO:0000313" key="1">
    <source>
        <dbReference type="EMBL" id="KAK0473617.1"/>
    </source>
</evidence>
<evidence type="ECO:0000313" key="2">
    <source>
        <dbReference type="Proteomes" id="UP001175227"/>
    </source>
</evidence>
<keyword evidence="2" id="KW-1185">Reference proteome</keyword>
<dbReference type="EMBL" id="JAUEPR010000032">
    <property type="protein sequence ID" value="KAK0473617.1"/>
    <property type="molecule type" value="Genomic_DNA"/>
</dbReference>
<protein>
    <submittedName>
        <fullName evidence="1">Uncharacterized protein</fullName>
    </submittedName>
</protein>
<organism evidence="1 2">
    <name type="scientific">Armillaria novae-zelandiae</name>
    <dbReference type="NCBI Taxonomy" id="153914"/>
    <lineage>
        <taxon>Eukaryota</taxon>
        <taxon>Fungi</taxon>
        <taxon>Dikarya</taxon>
        <taxon>Basidiomycota</taxon>
        <taxon>Agaricomycotina</taxon>
        <taxon>Agaricomycetes</taxon>
        <taxon>Agaricomycetidae</taxon>
        <taxon>Agaricales</taxon>
        <taxon>Marasmiineae</taxon>
        <taxon>Physalacriaceae</taxon>
        <taxon>Armillaria</taxon>
    </lineage>
</organism>